<keyword evidence="9" id="KW-0804">Transcription</keyword>
<keyword evidence="6" id="KW-0862">Zinc</keyword>
<evidence type="ECO:0000256" key="7">
    <source>
        <dbReference type="ARBA" id="ARBA00023015"/>
    </source>
</evidence>
<comment type="similarity">
    <text evidence="2">Belongs to the krueppel C2H2-type zinc-finger protein family.</text>
</comment>
<feature type="domain" description="C2H2-type" evidence="12">
    <location>
        <begin position="591"/>
        <end position="618"/>
    </location>
</feature>
<dbReference type="KEGG" id="api:100568547"/>
<evidence type="ECO:0000256" key="1">
    <source>
        <dbReference type="ARBA" id="ARBA00004123"/>
    </source>
</evidence>
<dbReference type="FunFam" id="3.30.160.60:FF:002343">
    <property type="entry name" value="Zinc finger protein 33A"/>
    <property type="match status" value="2"/>
</dbReference>
<keyword evidence="3" id="KW-0479">Metal-binding</keyword>
<comment type="subcellular location">
    <subcellularLocation>
        <location evidence="1">Nucleus</location>
    </subcellularLocation>
</comment>
<feature type="domain" description="C2H2-type" evidence="12">
    <location>
        <begin position="563"/>
        <end position="590"/>
    </location>
</feature>
<dbReference type="SUPFAM" id="SSF57667">
    <property type="entry name" value="beta-beta-alpha zinc fingers"/>
    <property type="match status" value="5"/>
</dbReference>
<proteinExistence type="inferred from homology"/>
<dbReference type="InterPro" id="IPR013087">
    <property type="entry name" value="Znf_C2H2_type"/>
</dbReference>
<evidence type="ECO:0000313" key="14">
    <source>
        <dbReference type="Proteomes" id="UP000007819"/>
    </source>
</evidence>
<dbReference type="FunFam" id="3.30.160.60:FF:001010">
    <property type="entry name" value="zinc finger protein 64 isoform X3"/>
    <property type="match status" value="1"/>
</dbReference>
<name>A0A8R2JNC2_ACYPI</name>
<keyword evidence="4" id="KW-0677">Repeat</keyword>
<feature type="domain" description="C2H2-type" evidence="12">
    <location>
        <begin position="367"/>
        <end position="394"/>
    </location>
</feature>
<evidence type="ECO:0000256" key="2">
    <source>
        <dbReference type="ARBA" id="ARBA00006991"/>
    </source>
</evidence>
<dbReference type="OrthoDB" id="6407147at2759"/>
<dbReference type="RefSeq" id="XP_029342547.1">
    <property type="nucleotide sequence ID" value="XM_029486687.1"/>
</dbReference>
<evidence type="ECO:0000256" key="11">
    <source>
        <dbReference type="PROSITE-ProRule" id="PRU00042"/>
    </source>
</evidence>
<reference evidence="13" key="2">
    <citation type="submission" date="2022-06" db="UniProtKB">
        <authorList>
            <consortium name="EnsemblMetazoa"/>
        </authorList>
    </citation>
    <scope>IDENTIFICATION</scope>
</reference>
<organism evidence="13 14">
    <name type="scientific">Acyrthosiphon pisum</name>
    <name type="common">Pea aphid</name>
    <dbReference type="NCBI Taxonomy" id="7029"/>
    <lineage>
        <taxon>Eukaryota</taxon>
        <taxon>Metazoa</taxon>
        <taxon>Ecdysozoa</taxon>
        <taxon>Arthropoda</taxon>
        <taxon>Hexapoda</taxon>
        <taxon>Insecta</taxon>
        <taxon>Pterygota</taxon>
        <taxon>Neoptera</taxon>
        <taxon>Paraneoptera</taxon>
        <taxon>Hemiptera</taxon>
        <taxon>Sternorrhyncha</taxon>
        <taxon>Aphidomorpha</taxon>
        <taxon>Aphidoidea</taxon>
        <taxon>Aphididae</taxon>
        <taxon>Macrosiphini</taxon>
        <taxon>Acyrthosiphon</taxon>
    </lineage>
</organism>
<dbReference type="AlphaFoldDB" id="A0A8R2JNC2"/>
<dbReference type="FunFam" id="3.30.160.60:FF:000634">
    <property type="entry name" value="Zinc finger X-chromosomal protein"/>
    <property type="match status" value="1"/>
</dbReference>
<dbReference type="GeneID" id="100568547"/>
<dbReference type="Gene3D" id="3.30.160.60">
    <property type="entry name" value="Classic Zinc Finger"/>
    <property type="match status" value="10"/>
</dbReference>
<dbReference type="GO" id="GO:0005634">
    <property type="term" value="C:nucleus"/>
    <property type="evidence" value="ECO:0007669"/>
    <property type="project" value="UniProtKB-SubCell"/>
</dbReference>
<dbReference type="PANTHER" id="PTHR23235">
    <property type="entry name" value="KRUEPPEL-LIKE TRANSCRIPTION FACTOR"/>
    <property type="match status" value="1"/>
</dbReference>
<feature type="domain" description="C2H2-type" evidence="12">
    <location>
        <begin position="395"/>
        <end position="422"/>
    </location>
</feature>
<evidence type="ECO:0000259" key="12">
    <source>
        <dbReference type="PROSITE" id="PS50157"/>
    </source>
</evidence>
<keyword evidence="5 11" id="KW-0863">Zinc-finger</keyword>
<keyword evidence="8" id="KW-0238">DNA-binding</keyword>
<keyword evidence="10" id="KW-0539">Nucleus</keyword>
<dbReference type="GO" id="GO:0008270">
    <property type="term" value="F:zinc ion binding"/>
    <property type="evidence" value="ECO:0007669"/>
    <property type="project" value="UniProtKB-KW"/>
</dbReference>
<reference evidence="14" key="1">
    <citation type="submission" date="2010-06" db="EMBL/GenBank/DDBJ databases">
        <authorList>
            <person name="Jiang H."/>
            <person name="Abraham K."/>
            <person name="Ali S."/>
            <person name="Alsbrooks S.L."/>
            <person name="Anim B.N."/>
            <person name="Anosike U.S."/>
            <person name="Attaway T."/>
            <person name="Bandaranaike D.P."/>
            <person name="Battles P.K."/>
            <person name="Bell S.N."/>
            <person name="Bell A.V."/>
            <person name="Beltran B."/>
            <person name="Bickham C."/>
            <person name="Bustamante Y."/>
            <person name="Caleb T."/>
            <person name="Canada A."/>
            <person name="Cardenas V."/>
            <person name="Carter K."/>
            <person name="Chacko J."/>
            <person name="Chandrabose M.N."/>
            <person name="Chavez D."/>
            <person name="Chavez A."/>
            <person name="Chen L."/>
            <person name="Chu H.-S."/>
            <person name="Claassen K.J."/>
            <person name="Cockrell R."/>
            <person name="Collins M."/>
            <person name="Cooper J.A."/>
            <person name="Cree A."/>
            <person name="Curry S.M."/>
            <person name="Da Y."/>
            <person name="Dao M.D."/>
            <person name="Das B."/>
            <person name="Davila M.-L."/>
            <person name="Davy-Carroll L."/>
            <person name="Denson S."/>
            <person name="Dinh H."/>
            <person name="Ebong V.E."/>
            <person name="Edwards J.R."/>
            <person name="Egan A."/>
            <person name="El-Daye J."/>
            <person name="Escobedo L."/>
            <person name="Fernandez S."/>
            <person name="Fernando P.R."/>
            <person name="Flagg N."/>
            <person name="Forbes L.D."/>
            <person name="Fowler R.G."/>
            <person name="Fu Q."/>
            <person name="Gabisi R.A."/>
            <person name="Ganer J."/>
            <person name="Garbino Pronczuk A."/>
            <person name="Garcia R.M."/>
            <person name="Garner T."/>
            <person name="Garrett T.E."/>
            <person name="Gonzalez D.A."/>
            <person name="Hamid H."/>
            <person name="Hawkins E.S."/>
            <person name="Hirani K."/>
            <person name="Hogues M.E."/>
            <person name="Hollins B."/>
            <person name="Hsiao C.-H."/>
            <person name="Jabil R."/>
            <person name="James M.L."/>
            <person name="Jhangiani S.N."/>
            <person name="Johnson B."/>
            <person name="Johnson Q."/>
            <person name="Joshi V."/>
            <person name="Kalu J.B."/>
            <person name="Kam C."/>
            <person name="Kashfia A."/>
            <person name="Keebler J."/>
            <person name="Kisamo H."/>
            <person name="Kovar C.L."/>
            <person name="Lago L.A."/>
            <person name="Lai C.-Y."/>
            <person name="Laidlaw J."/>
            <person name="Lara F."/>
            <person name="Le T.-K."/>
            <person name="Lee S.L."/>
            <person name="Legall F.H."/>
            <person name="Lemon S.J."/>
            <person name="Lewis L.R."/>
            <person name="Li B."/>
            <person name="Liu Y."/>
            <person name="Liu Y.-S."/>
            <person name="Lopez J."/>
            <person name="Lozado R.J."/>
            <person name="Lu J."/>
            <person name="Madu R.C."/>
            <person name="Maheshwari M."/>
            <person name="Maheshwari R."/>
            <person name="Malloy K."/>
            <person name="Martinez E."/>
            <person name="Mathew T."/>
            <person name="Mercado I.C."/>
            <person name="Mercado C."/>
            <person name="Meyer B."/>
            <person name="Montgomery K."/>
            <person name="Morgan M.B."/>
            <person name="Munidasa M."/>
            <person name="Nazareth L.V."/>
            <person name="Nelson J."/>
            <person name="Ng B.M."/>
            <person name="Nguyen N.B."/>
            <person name="Nguyen P.Q."/>
            <person name="Nguyen T."/>
            <person name="Obregon M."/>
            <person name="Okwuonu G.O."/>
            <person name="Onwere C.G."/>
            <person name="Orozco G."/>
            <person name="Parra A."/>
            <person name="Patel S."/>
            <person name="Patil S."/>
            <person name="Perez A."/>
            <person name="Perez Y."/>
            <person name="Pham C."/>
            <person name="Primus E.L."/>
            <person name="Pu L.-L."/>
            <person name="Puazo M."/>
            <person name="Qin X."/>
            <person name="Quiroz J.B."/>
            <person name="Reese J."/>
            <person name="Richards S."/>
            <person name="Rives C.M."/>
            <person name="Robberts R."/>
            <person name="Ruiz S.J."/>
            <person name="Ruiz M.J."/>
            <person name="Santibanez J."/>
            <person name="Schneider B.W."/>
            <person name="Sisson I."/>
            <person name="Smith M."/>
            <person name="Sodergren E."/>
            <person name="Song X.-Z."/>
            <person name="Song B.B."/>
            <person name="Summersgill H."/>
            <person name="Thelus R."/>
            <person name="Thornton R.D."/>
            <person name="Trejos Z.Y."/>
            <person name="Usmani K."/>
            <person name="Vattathil S."/>
            <person name="Villasana D."/>
            <person name="Walker D.L."/>
            <person name="Wang S."/>
            <person name="Wang K."/>
            <person name="White C.S."/>
            <person name="Williams A.C."/>
            <person name="Williamson J."/>
            <person name="Wilson K."/>
            <person name="Woghiren I.O."/>
            <person name="Woodworth J.R."/>
            <person name="Worley K.C."/>
            <person name="Wright R.A."/>
            <person name="Wu W."/>
            <person name="Young L."/>
            <person name="Zhang L."/>
            <person name="Zhang J."/>
            <person name="Zhu Y."/>
            <person name="Muzny D.M."/>
            <person name="Weinstock G."/>
            <person name="Gibbs R.A."/>
        </authorList>
    </citation>
    <scope>NUCLEOTIDE SEQUENCE [LARGE SCALE GENOMIC DNA]</scope>
    <source>
        <strain evidence="14">LSR1</strain>
    </source>
</reference>
<dbReference type="EnsemblMetazoa" id="XM_029486687.1">
    <property type="protein sequence ID" value="XP_029342547.1"/>
    <property type="gene ID" value="LOC100568547"/>
</dbReference>
<dbReference type="GO" id="GO:0000978">
    <property type="term" value="F:RNA polymerase II cis-regulatory region sequence-specific DNA binding"/>
    <property type="evidence" value="ECO:0007669"/>
    <property type="project" value="TreeGrafter"/>
</dbReference>
<dbReference type="GO" id="GO:0000981">
    <property type="term" value="F:DNA-binding transcription factor activity, RNA polymerase II-specific"/>
    <property type="evidence" value="ECO:0007669"/>
    <property type="project" value="TreeGrafter"/>
</dbReference>
<evidence type="ECO:0000256" key="4">
    <source>
        <dbReference type="ARBA" id="ARBA00022737"/>
    </source>
</evidence>
<dbReference type="FunFam" id="3.30.160.60:FF:001601">
    <property type="entry name" value="Uncharacterized protein, isoform A"/>
    <property type="match status" value="2"/>
</dbReference>
<evidence type="ECO:0000256" key="3">
    <source>
        <dbReference type="ARBA" id="ARBA00022723"/>
    </source>
</evidence>
<dbReference type="Proteomes" id="UP000007819">
    <property type="component" value="Chromosome A1"/>
</dbReference>
<dbReference type="PROSITE" id="PS00028">
    <property type="entry name" value="ZINC_FINGER_C2H2_1"/>
    <property type="match status" value="9"/>
</dbReference>
<dbReference type="FunFam" id="3.30.160.60:FF:000100">
    <property type="entry name" value="Zinc finger 45-like"/>
    <property type="match status" value="1"/>
</dbReference>
<dbReference type="InterPro" id="IPR036236">
    <property type="entry name" value="Znf_C2H2_sf"/>
</dbReference>
<keyword evidence="7" id="KW-0805">Transcription regulation</keyword>
<evidence type="ECO:0000256" key="5">
    <source>
        <dbReference type="ARBA" id="ARBA00022771"/>
    </source>
</evidence>
<evidence type="ECO:0000256" key="10">
    <source>
        <dbReference type="ARBA" id="ARBA00023242"/>
    </source>
</evidence>
<evidence type="ECO:0000256" key="6">
    <source>
        <dbReference type="ARBA" id="ARBA00022833"/>
    </source>
</evidence>
<dbReference type="Pfam" id="PF00096">
    <property type="entry name" value="zf-C2H2"/>
    <property type="match status" value="9"/>
</dbReference>
<accession>A0A8R2JNC2</accession>
<feature type="domain" description="C2H2-type" evidence="12">
    <location>
        <begin position="535"/>
        <end position="562"/>
    </location>
</feature>
<feature type="domain" description="C2H2-type" evidence="12">
    <location>
        <begin position="423"/>
        <end position="450"/>
    </location>
</feature>
<evidence type="ECO:0000256" key="9">
    <source>
        <dbReference type="ARBA" id="ARBA00023163"/>
    </source>
</evidence>
<protein>
    <recommendedName>
        <fullName evidence="12">C2H2-type domain-containing protein</fullName>
    </recommendedName>
</protein>
<dbReference type="PROSITE" id="PS50157">
    <property type="entry name" value="ZINC_FINGER_C2H2_2"/>
    <property type="match status" value="10"/>
</dbReference>
<dbReference type="FunFam" id="3.30.160.60:FF:003288">
    <property type="entry name" value="Uncharacterized protein"/>
    <property type="match status" value="1"/>
</dbReference>
<dbReference type="FunFam" id="3.30.160.60:FF:000367">
    <property type="entry name" value="Zinc finger protein 572"/>
    <property type="match status" value="2"/>
</dbReference>
<evidence type="ECO:0000313" key="13">
    <source>
        <dbReference type="EnsemblMetazoa" id="XP_029342547.1"/>
    </source>
</evidence>
<feature type="domain" description="C2H2-type" evidence="12">
    <location>
        <begin position="479"/>
        <end position="506"/>
    </location>
</feature>
<sequence>MIKIKKKDLNDGNVFEGTVKNECHSSELIAQINSDKTSNVHNFAEPQRVECEFAEKIKLTQAMIKIEKKDLNDGNVFEGTVKNEYCSSELIAQINSDKTSSVHNFAEPQRVECEFAEKLKLTQTEIKIEKKDLNDGNVFEGTVKNKCHSSELIAQINSDKTSNVHNFAEPQRVECEFAEKIKLTQTMIKIEKKDLNDGNVFEGTVKNECHSSELIAQINSDKTSNVHNFAEPQRVECEFAEKLKLTQTEIKIEEKDLNDGNVFEGTVKNKCHSSELIAQINSDKTSNVHNFAEPQRSRNQKIHTIKIKKLLVCDSCKMSYYSKSDLITHILRCAEAKPCTSHISDKGVSQASDLEKNKKILTGLKSYKCDISDKKCSRASNLTMHLRTHTGDKPFKCDNCGKKFSAQSFLIIHSRTHTGDKPFKCDICDKGFSLAGNLKRHKSTHTGDKPFKCDICDKRFSQSSSLKTHMRTHTGDKPFKCDNCDSRFSVQSTLIKHLRTHTGDKPFKCDNCDSRFSLQSTLIKHLRTHTGDKPYKCDNCEKRFSVQSNLIRHSRTHTGDKRFKCDNCEKMFSVQSNLMRHSRTHTGDKRFKCDNCEKRFYTQSNLKTHKSTHTGDKPFKCDICDKKFSRAGNLKRHKSTHTSVKSYN</sequence>
<feature type="domain" description="C2H2-type" evidence="12">
    <location>
        <begin position="507"/>
        <end position="534"/>
    </location>
</feature>
<keyword evidence="14" id="KW-1185">Reference proteome</keyword>
<evidence type="ECO:0000256" key="8">
    <source>
        <dbReference type="ARBA" id="ARBA00023125"/>
    </source>
</evidence>
<feature type="domain" description="C2H2-type" evidence="12">
    <location>
        <begin position="451"/>
        <end position="478"/>
    </location>
</feature>
<feature type="domain" description="C2H2-type" evidence="12">
    <location>
        <begin position="619"/>
        <end position="646"/>
    </location>
</feature>
<dbReference type="SMART" id="SM00355">
    <property type="entry name" value="ZnF_C2H2"/>
    <property type="match status" value="11"/>
</dbReference>
<dbReference type="PANTHER" id="PTHR23235:SF142">
    <property type="entry name" value="ZINC FINGER PROTEIN 384"/>
    <property type="match status" value="1"/>
</dbReference>